<dbReference type="PANTHER" id="PTHR32309:SF13">
    <property type="entry name" value="FERRIC ENTEROBACTIN TRANSPORT PROTEIN FEPE"/>
    <property type="match status" value="1"/>
</dbReference>
<evidence type="ECO:0000256" key="2">
    <source>
        <dbReference type="ARBA" id="ARBA00006683"/>
    </source>
</evidence>
<accession>A0A9X4KRL1</accession>
<evidence type="ECO:0000256" key="5">
    <source>
        <dbReference type="ARBA" id="ARBA00022989"/>
    </source>
</evidence>
<keyword evidence="3" id="KW-1003">Cell membrane</keyword>
<evidence type="ECO:0000256" key="1">
    <source>
        <dbReference type="ARBA" id="ARBA00004651"/>
    </source>
</evidence>
<keyword evidence="5 7" id="KW-1133">Transmembrane helix</keyword>
<dbReference type="GO" id="GO:0005886">
    <property type="term" value="C:plasma membrane"/>
    <property type="evidence" value="ECO:0007669"/>
    <property type="project" value="UniProtKB-SubCell"/>
</dbReference>
<keyword evidence="10" id="KW-1185">Reference proteome</keyword>
<dbReference type="InterPro" id="IPR003856">
    <property type="entry name" value="LPS_length_determ_N"/>
</dbReference>
<feature type="transmembrane region" description="Helical" evidence="7">
    <location>
        <begin position="12"/>
        <end position="31"/>
    </location>
</feature>
<comment type="similarity">
    <text evidence="2">Belongs to the CpsC/CapA family.</text>
</comment>
<sequence>MELQHYLKVVKRYWWIPALLIVVICTAAYVYTNKYVKPVYQASTDLIVNKTESTVAGQQIIDQNSINTNLMLINTYKQIIKSPSVMKRVADEHPELGMTASQISDKVSVNTMKDAQIITLVAKADDYGTAVQVVNGVSNAFRSSVTELMKLNNITVLTQPDPLAAPGPINSSHTVLYIFSFLLSALLGFGIAFLVDYLDDKVRTADDLESELGITMLASIGKIRQKDMAQGKVRTAIPFAREAAVRGKQELRPAEEQR</sequence>
<dbReference type="RefSeq" id="WP_277531009.1">
    <property type="nucleotide sequence ID" value="NZ_JAPDIA010000003.1"/>
</dbReference>
<evidence type="ECO:0000256" key="7">
    <source>
        <dbReference type="SAM" id="Phobius"/>
    </source>
</evidence>
<reference evidence="9" key="1">
    <citation type="submission" date="2022-10" db="EMBL/GenBank/DDBJ databases">
        <title>Comparative genomic analysis of Cohnella hashimotonis sp. nov., isolated from the International Space Station.</title>
        <authorList>
            <person name="Simpson A."/>
            <person name="Venkateswaran K."/>
        </authorList>
    </citation>
    <scope>NUCLEOTIDE SEQUENCE</scope>
    <source>
        <strain evidence="9">DSM 28161</strain>
    </source>
</reference>
<keyword evidence="6 7" id="KW-0472">Membrane</keyword>
<protein>
    <submittedName>
        <fullName evidence="9">Wzz/FepE/Etk N-terminal domain-containing protein</fullName>
    </submittedName>
</protein>
<dbReference type="GO" id="GO:0004713">
    <property type="term" value="F:protein tyrosine kinase activity"/>
    <property type="evidence" value="ECO:0007669"/>
    <property type="project" value="TreeGrafter"/>
</dbReference>
<comment type="caution">
    <text evidence="9">The sequence shown here is derived from an EMBL/GenBank/DDBJ whole genome shotgun (WGS) entry which is preliminary data.</text>
</comment>
<dbReference type="PANTHER" id="PTHR32309">
    <property type="entry name" value="TYROSINE-PROTEIN KINASE"/>
    <property type="match status" value="1"/>
</dbReference>
<keyword evidence="4 7" id="KW-0812">Transmembrane</keyword>
<feature type="domain" description="Polysaccharide chain length determinant N-terminal" evidence="8">
    <location>
        <begin position="2"/>
        <end position="92"/>
    </location>
</feature>
<gene>
    <name evidence="9" type="ORF">OMP40_09840</name>
</gene>
<dbReference type="InterPro" id="IPR050445">
    <property type="entry name" value="Bact_polysacc_biosynth/exp"/>
</dbReference>
<name>A0A9X4KRL1_9BACL</name>
<dbReference type="Proteomes" id="UP001153404">
    <property type="component" value="Unassembled WGS sequence"/>
</dbReference>
<evidence type="ECO:0000313" key="10">
    <source>
        <dbReference type="Proteomes" id="UP001153404"/>
    </source>
</evidence>
<evidence type="ECO:0000256" key="3">
    <source>
        <dbReference type="ARBA" id="ARBA00022475"/>
    </source>
</evidence>
<proteinExistence type="inferred from homology"/>
<feature type="transmembrane region" description="Helical" evidence="7">
    <location>
        <begin position="175"/>
        <end position="195"/>
    </location>
</feature>
<evidence type="ECO:0000256" key="6">
    <source>
        <dbReference type="ARBA" id="ARBA00023136"/>
    </source>
</evidence>
<evidence type="ECO:0000256" key="4">
    <source>
        <dbReference type="ARBA" id="ARBA00022692"/>
    </source>
</evidence>
<organism evidence="9 10">
    <name type="scientific">Cohnella rhizosphaerae</name>
    <dbReference type="NCBI Taxonomy" id="1457232"/>
    <lineage>
        <taxon>Bacteria</taxon>
        <taxon>Bacillati</taxon>
        <taxon>Bacillota</taxon>
        <taxon>Bacilli</taxon>
        <taxon>Bacillales</taxon>
        <taxon>Paenibacillaceae</taxon>
        <taxon>Cohnella</taxon>
    </lineage>
</organism>
<dbReference type="Pfam" id="PF02706">
    <property type="entry name" value="Wzz"/>
    <property type="match status" value="1"/>
</dbReference>
<dbReference type="AlphaFoldDB" id="A0A9X4KRL1"/>
<evidence type="ECO:0000313" key="9">
    <source>
        <dbReference type="EMBL" id="MDG0809610.1"/>
    </source>
</evidence>
<comment type="subcellular location">
    <subcellularLocation>
        <location evidence="1">Cell membrane</location>
        <topology evidence="1">Multi-pass membrane protein</topology>
    </subcellularLocation>
</comment>
<evidence type="ECO:0000259" key="8">
    <source>
        <dbReference type="Pfam" id="PF02706"/>
    </source>
</evidence>
<dbReference type="EMBL" id="JAPDIA010000003">
    <property type="protein sequence ID" value="MDG0809610.1"/>
    <property type="molecule type" value="Genomic_DNA"/>
</dbReference>